<comment type="caution">
    <text evidence="1">The sequence shown here is derived from an EMBL/GenBank/DDBJ whole genome shotgun (WGS) entry which is preliminary data.</text>
</comment>
<protein>
    <submittedName>
        <fullName evidence="1">Uncharacterized protein</fullName>
    </submittedName>
</protein>
<dbReference type="AlphaFoldDB" id="G9YCR8"/>
<dbReference type="EMBL" id="AGCI01000105">
    <property type="protein sequence ID" value="EHM38276.1"/>
    <property type="molecule type" value="Genomic_DNA"/>
</dbReference>
<evidence type="ECO:0000313" key="2">
    <source>
        <dbReference type="Proteomes" id="UP000005959"/>
    </source>
</evidence>
<organism evidence="1 2">
    <name type="scientific">Hafnia alvei ATCC 51873</name>
    <dbReference type="NCBI Taxonomy" id="1002364"/>
    <lineage>
        <taxon>Bacteria</taxon>
        <taxon>Pseudomonadati</taxon>
        <taxon>Pseudomonadota</taxon>
        <taxon>Gammaproteobacteria</taxon>
        <taxon>Enterobacterales</taxon>
        <taxon>Hafniaceae</taxon>
        <taxon>Hafnia</taxon>
    </lineage>
</organism>
<reference evidence="1 2" key="1">
    <citation type="submission" date="2011-08" db="EMBL/GenBank/DDBJ databases">
        <authorList>
            <person name="Weinstock G."/>
            <person name="Sodergren E."/>
            <person name="Clifton S."/>
            <person name="Fulton L."/>
            <person name="Fulton B."/>
            <person name="Courtney L."/>
            <person name="Fronick C."/>
            <person name="Harrison M."/>
            <person name="Strong C."/>
            <person name="Farmer C."/>
            <person name="Delahaunty K."/>
            <person name="Markovic C."/>
            <person name="Hall O."/>
            <person name="Minx P."/>
            <person name="Tomlinson C."/>
            <person name="Mitreva M."/>
            <person name="Hou S."/>
            <person name="Chen J."/>
            <person name="Wollam A."/>
            <person name="Pepin K.H."/>
            <person name="Johnson M."/>
            <person name="Bhonagiri V."/>
            <person name="Zhang X."/>
            <person name="Suruliraj S."/>
            <person name="Warren W."/>
            <person name="Chinwalla A."/>
            <person name="Mardis E.R."/>
            <person name="Wilson R.K."/>
        </authorList>
    </citation>
    <scope>NUCLEOTIDE SEQUENCE [LARGE SCALE GENOMIC DNA]</scope>
    <source>
        <strain evidence="1 2">ATCC 51873</strain>
    </source>
</reference>
<name>G9YCR8_HAFAL</name>
<dbReference type="HOGENOM" id="CLU_3168718_0_0_6"/>
<sequence>MVIKLRYNENINILKSNFTPFYQSLRIESIDEMYFQKKPVISDMTYR</sequence>
<evidence type="ECO:0000313" key="1">
    <source>
        <dbReference type="EMBL" id="EHM38276.1"/>
    </source>
</evidence>
<gene>
    <name evidence="1" type="ORF">HMPREF0454_04396</name>
</gene>
<dbReference type="Proteomes" id="UP000005959">
    <property type="component" value="Unassembled WGS sequence"/>
</dbReference>
<proteinExistence type="predicted"/>
<accession>G9YCR8</accession>